<keyword evidence="3" id="KW-1185">Reference proteome</keyword>
<gene>
    <name evidence="2" type="ORF">ATL40_2057</name>
</gene>
<organism evidence="2 3">
    <name type="scientific">Serinibacter salmoneus</name>
    <dbReference type="NCBI Taxonomy" id="556530"/>
    <lineage>
        <taxon>Bacteria</taxon>
        <taxon>Bacillati</taxon>
        <taxon>Actinomycetota</taxon>
        <taxon>Actinomycetes</taxon>
        <taxon>Micrococcales</taxon>
        <taxon>Beutenbergiaceae</taxon>
        <taxon>Serinibacter</taxon>
    </lineage>
</organism>
<dbReference type="AlphaFoldDB" id="A0A2A9D1A0"/>
<dbReference type="PROSITE" id="PS51257">
    <property type="entry name" value="PROKAR_LIPOPROTEIN"/>
    <property type="match status" value="1"/>
</dbReference>
<evidence type="ECO:0000313" key="3">
    <source>
        <dbReference type="Proteomes" id="UP000224915"/>
    </source>
</evidence>
<feature type="chain" id="PRO_5012043908" description="SurA-like protein" evidence="1">
    <location>
        <begin position="29"/>
        <end position="173"/>
    </location>
</feature>
<dbReference type="Proteomes" id="UP000224915">
    <property type="component" value="Unassembled WGS sequence"/>
</dbReference>
<comment type="caution">
    <text evidence="2">The sequence shown here is derived from an EMBL/GenBank/DDBJ whole genome shotgun (WGS) entry which is preliminary data.</text>
</comment>
<feature type="signal peptide" evidence="1">
    <location>
        <begin position="1"/>
        <end position="28"/>
    </location>
</feature>
<dbReference type="EMBL" id="PDJD01000001">
    <property type="protein sequence ID" value="PFG20457.1"/>
    <property type="molecule type" value="Genomic_DNA"/>
</dbReference>
<evidence type="ECO:0000256" key="1">
    <source>
        <dbReference type="SAM" id="SignalP"/>
    </source>
</evidence>
<accession>A0A2A9D1A0</accession>
<evidence type="ECO:0000313" key="2">
    <source>
        <dbReference type="EMBL" id="PFG20457.1"/>
    </source>
</evidence>
<protein>
    <recommendedName>
        <fullName evidence="4">SurA-like protein</fullName>
    </recommendedName>
</protein>
<proteinExistence type="predicted"/>
<dbReference type="SUPFAM" id="SSF109998">
    <property type="entry name" value="Triger factor/SurA peptide-binding domain-like"/>
    <property type="match status" value="1"/>
</dbReference>
<evidence type="ECO:0008006" key="4">
    <source>
        <dbReference type="Google" id="ProtNLM"/>
    </source>
</evidence>
<dbReference type="InterPro" id="IPR027304">
    <property type="entry name" value="Trigger_fact/SurA_dom_sf"/>
</dbReference>
<keyword evidence="1" id="KW-0732">Signal</keyword>
<sequence length="173" mass="17765">MRSQARYAVVPVLTVLALTACTQQPGTAATVEGERITQAELAATVEDLDTLNGMASDPGQVLTSLIFAPVVVTASGDAGVGVSQAEATALLDEVAATAGLEPWDYAPGTIQIAELQLVSQYTASVAGLNEEIAVRAAEADVEVNPLYGEWSGASGVQPTQWPWLLEPATAAVG</sequence>
<name>A0A2A9D1A0_9MICO</name>
<reference evidence="2 3" key="1">
    <citation type="submission" date="2017-10" db="EMBL/GenBank/DDBJ databases">
        <title>Sequencing the genomes of 1000 actinobacteria strains.</title>
        <authorList>
            <person name="Klenk H.-P."/>
        </authorList>
    </citation>
    <scope>NUCLEOTIDE SEQUENCE [LARGE SCALE GENOMIC DNA]</scope>
    <source>
        <strain evidence="2 3">DSM 21801</strain>
    </source>
</reference>